<evidence type="ECO:0000256" key="5">
    <source>
        <dbReference type="ARBA" id="ARBA00023136"/>
    </source>
</evidence>
<dbReference type="InterPro" id="IPR002794">
    <property type="entry name" value="DUF92_TMEM19"/>
</dbReference>
<protein>
    <submittedName>
        <fullName evidence="7">Protein PGR</fullName>
    </submittedName>
</protein>
<dbReference type="Pfam" id="PF01940">
    <property type="entry name" value="DUF92"/>
    <property type="match status" value="1"/>
</dbReference>
<evidence type="ECO:0000256" key="1">
    <source>
        <dbReference type="ARBA" id="ARBA00004141"/>
    </source>
</evidence>
<dbReference type="PANTHER" id="PTHR13353">
    <property type="entry name" value="TRANSMEMBRANE PROTEIN 19"/>
    <property type="match status" value="1"/>
</dbReference>
<feature type="transmembrane region" description="Helical" evidence="6">
    <location>
        <begin position="62"/>
        <end position="87"/>
    </location>
</feature>
<comment type="subcellular location">
    <subcellularLocation>
        <location evidence="1">Membrane</location>
        <topology evidence="1">Multi-pass membrane protein</topology>
    </subcellularLocation>
</comment>
<feature type="transmembrane region" description="Helical" evidence="6">
    <location>
        <begin position="107"/>
        <end position="132"/>
    </location>
</feature>
<dbReference type="PANTHER" id="PTHR13353:SF14">
    <property type="entry name" value="PROTEIN PGR"/>
    <property type="match status" value="1"/>
</dbReference>
<dbReference type="GO" id="GO:0016020">
    <property type="term" value="C:membrane"/>
    <property type="evidence" value="ECO:0007669"/>
    <property type="project" value="UniProtKB-SubCell"/>
</dbReference>
<name>A0A699JK51_TANCI</name>
<proteinExistence type="inferred from homology"/>
<keyword evidence="5 6" id="KW-0472">Membrane</keyword>
<keyword evidence="4 6" id="KW-1133">Transmembrane helix</keyword>
<keyword evidence="3 6" id="KW-0812">Transmembrane</keyword>
<dbReference type="AlphaFoldDB" id="A0A699JK51"/>
<evidence type="ECO:0000313" key="7">
    <source>
        <dbReference type="EMBL" id="GFA42183.1"/>
    </source>
</evidence>
<comment type="caution">
    <text evidence="7">The sequence shown here is derived from an EMBL/GenBank/DDBJ whole genome shotgun (WGS) entry which is preliminary data.</text>
</comment>
<dbReference type="EMBL" id="BKCJ010421140">
    <property type="protein sequence ID" value="GFA42183.1"/>
    <property type="molecule type" value="Genomic_DNA"/>
</dbReference>
<evidence type="ECO:0000256" key="2">
    <source>
        <dbReference type="ARBA" id="ARBA00009012"/>
    </source>
</evidence>
<organism evidence="7">
    <name type="scientific">Tanacetum cinerariifolium</name>
    <name type="common">Dalmatian daisy</name>
    <name type="synonym">Chrysanthemum cinerariifolium</name>
    <dbReference type="NCBI Taxonomy" id="118510"/>
    <lineage>
        <taxon>Eukaryota</taxon>
        <taxon>Viridiplantae</taxon>
        <taxon>Streptophyta</taxon>
        <taxon>Embryophyta</taxon>
        <taxon>Tracheophyta</taxon>
        <taxon>Spermatophyta</taxon>
        <taxon>Magnoliopsida</taxon>
        <taxon>eudicotyledons</taxon>
        <taxon>Gunneridae</taxon>
        <taxon>Pentapetalae</taxon>
        <taxon>asterids</taxon>
        <taxon>campanulids</taxon>
        <taxon>Asterales</taxon>
        <taxon>Asteraceae</taxon>
        <taxon>Asteroideae</taxon>
        <taxon>Anthemideae</taxon>
        <taxon>Anthemidinae</taxon>
        <taxon>Tanacetum</taxon>
    </lineage>
</organism>
<evidence type="ECO:0000256" key="6">
    <source>
        <dbReference type="SAM" id="Phobius"/>
    </source>
</evidence>
<sequence length="135" mass="14200">MGEVECRQILPLPQHKPGSRETTFKKTSGKYTWSSELGVLSDEQPRLITTFKPVRRGTNGGVTIAGLQAAAAAGTVIGLAFVLPGFFTKSCTDDAFLKQLLVIPLSAAAGLAGSLIDSVLGATLQFSGFCSVRNK</sequence>
<gene>
    <name evidence="7" type="ORF">Tci_614155</name>
</gene>
<evidence type="ECO:0000256" key="3">
    <source>
        <dbReference type="ARBA" id="ARBA00022692"/>
    </source>
</evidence>
<accession>A0A699JK51</accession>
<reference evidence="7" key="1">
    <citation type="journal article" date="2019" name="Sci. Rep.">
        <title>Draft genome of Tanacetum cinerariifolium, the natural source of mosquito coil.</title>
        <authorList>
            <person name="Yamashiro T."/>
            <person name="Shiraishi A."/>
            <person name="Satake H."/>
            <person name="Nakayama K."/>
        </authorList>
    </citation>
    <scope>NUCLEOTIDE SEQUENCE</scope>
</reference>
<feature type="non-terminal residue" evidence="7">
    <location>
        <position position="135"/>
    </location>
</feature>
<evidence type="ECO:0000256" key="4">
    <source>
        <dbReference type="ARBA" id="ARBA00022989"/>
    </source>
</evidence>
<comment type="similarity">
    <text evidence="2">Belongs to the TMEM19 family.</text>
</comment>